<dbReference type="EMBL" id="JAPWIJ010000009">
    <property type="protein sequence ID" value="MCZ4520958.1"/>
    <property type="molecule type" value="Genomic_DNA"/>
</dbReference>
<dbReference type="InterPro" id="IPR036388">
    <property type="entry name" value="WH-like_DNA-bd_sf"/>
</dbReference>
<dbReference type="PROSITE" id="PS51194">
    <property type="entry name" value="HELICASE_CTER"/>
    <property type="match status" value="1"/>
</dbReference>
<proteinExistence type="predicted"/>
<reference evidence="2" key="1">
    <citation type="submission" date="2022-12" db="EMBL/GenBank/DDBJ databases">
        <authorList>
            <person name="Krivoruchko A.V."/>
            <person name="Elkin A."/>
        </authorList>
    </citation>
    <scope>NUCLEOTIDE SEQUENCE</scope>
    <source>
        <strain evidence="2">IEGM 1391</strain>
    </source>
</reference>
<dbReference type="InterPro" id="IPR001650">
    <property type="entry name" value="Helicase_C-like"/>
</dbReference>
<feature type="domain" description="Helicase C-terminal" evidence="1">
    <location>
        <begin position="235"/>
        <end position="393"/>
    </location>
</feature>
<dbReference type="RefSeq" id="WP_269607375.1">
    <property type="nucleotide sequence ID" value="NZ_JAPWIJ010000009.1"/>
</dbReference>
<evidence type="ECO:0000259" key="1">
    <source>
        <dbReference type="PROSITE" id="PS51194"/>
    </source>
</evidence>
<evidence type="ECO:0000313" key="2">
    <source>
        <dbReference type="EMBL" id="MCZ4520958.1"/>
    </source>
</evidence>
<dbReference type="InterPro" id="IPR013324">
    <property type="entry name" value="RNA_pol_sigma_r3/r4-like"/>
</dbReference>
<protein>
    <submittedName>
        <fullName evidence="2">Sigma factor-like helix-turn-helix DNA-binding protein</fullName>
    </submittedName>
</protein>
<dbReference type="Proteomes" id="UP001081071">
    <property type="component" value="Unassembled WGS sequence"/>
</dbReference>
<name>A0ABT4MIZ1_9NOCA</name>
<dbReference type="InterPro" id="IPR000943">
    <property type="entry name" value="RNA_pol_sigma70"/>
</dbReference>
<gene>
    <name evidence="2" type="ORF">O4220_20800</name>
</gene>
<dbReference type="SUPFAM" id="SSF52540">
    <property type="entry name" value="P-loop containing nucleoside triphosphate hydrolases"/>
    <property type="match status" value="1"/>
</dbReference>
<dbReference type="Gene3D" id="3.40.50.300">
    <property type="entry name" value="P-loop containing nucleotide triphosphate hydrolases"/>
    <property type="match status" value="1"/>
</dbReference>
<dbReference type="PROSITE" id="PS00716">
    <property type="entry name" value="SIGMA70_2"/>
    <property type="match status" value="1"/>
</dbReference>
<dbReference type="SUPFAM" id="SSF88659">
    <property type="entry name" value="Sigma3 and sigma4 domains of RNA polymerase sigma factors"/>
    <property type="match status" value="1"/>
</dbReference>
<dbReference type="InterPro" id="IPR027417">
    <property type="entry name" value="P-loop_NTPase"/>
</dbReference>
<organism evidence="2 3">
    <name type="scientific">Rhodococcus ruber</name>
    <dbReference type="NCBI Taxonomy" id="1830"/>
    <lineage>
        <taxon>Bacteria</taxon>
        <taxon>Bacillati</taxon>
        <taxon>Actinomycetota</taxon>
        <taxon>Actinomycetes</taxon>
        <taxon>Mycobacteriales</taxon>
        <taxon>Nocardiaceae</taxon>
        <taxon>Rhodococcus</taxon>
    </lineage>
</organism>
<accession>A0ABT4MIZ1</accession>
<dbReference type="Gene3D" id="1.10.10.10">
    <property type="entry name" value="Winged helix-like DNA-binding domain superfamily/Winged helix DNA-binding domain"/>
    <property type="match status" value="1"/>
</dbReference>
<evidence type="ECO:0000313" key="3">
    <source>
        <dbReference type="Proteomes" id="UP001081071"/>
    </source>
</evidence>
<keyword evidence="3" id="KW-1185">Reference proteome</keyword>
<dbReference type="InterPro" id="IPR007630">
    <property type="entry name" value="RNA_pol_sigma70_r4"/>
</dbReference>
<dbReference type="Pfam" id="PF04545">
    <property type="entry name" value="Sigma70_r4"/>
    <property type="match status" value="1"/>
</dbReference>
<sequence>MTEVGATAVVAALNRRLQSVVVVQDSDAAVAWIQMLAERAPTATIENLDAQTDQDADVIVAEAGSLRRLRHAGRRTGGLLVIDDVHLLVAAERSELSSHRFQERLGLADYAAGWVPTSLAKEFDAVIVGCDYKRARRDGHSAPLRVLMVGVPFKAEELKRYTKHDEAASRTRSDLVRRYRCRTNSEDNFESDVRRLADGPSSDSGTQAARRYQASINERRNSVDGCIGKIFALRELSQVFKRSGHTLVFTETSSLASRLAEVLLEERILAAPFSARLDAGDRKDLESSFEEGVMSVLTVPAELDAMTAIPGADIAVLASSSRTRHSLSHRMGRVVGTRDSACPTNVVVLYMEGTIEDPKIGTRGTYLDELISAATEVVTVDVEGAVETLARWTVSMNQIAALRNTDRRDDRSLEELAFRIVDDEPPAVGLDNDRSGIRELLRRTTASPTMDEVDQVLRGLAILEEREVAVVIARYGLDGDDRRTYPQIAAGVGVSAGQVSQIEKEAISKVLHARDGSAS</sequence>
<comment type="caution">
    <text evidence="2">The sequence shown here is derived from an EMBL/GenBank/DDBJ whole genome shotgun (WGS) entry which is preliminary data.</text>
</comment>